<proteinExistence type="predicted"/>
<accession>A0A0C3P783</accession>
<gene>
    <name evidence="2" type="ORF">M404DRAFT_1001548</name>
</gene>
<sequence>MAHPSVKDHARTSAKSSPWKLGRVRTRGSKSGLWVPLSTRFRYLKVQPGNIPPIPIVEHLTGTWAVRYTEPSSSYGCH</sequence>
<evidence type="ECO:0000256" key="1">
    <source>
        <dbReference type="SAM" id="MobiDB-lite"/>
    </source>
</evidence>
<feature type="region of interest" description="Disordered" evidence="1">
    <location>
        <begin position="1"/>
        <end position="24"/>
    </location>
</feature>
<keyword evidence="3" id="KW-1185">Reference proteome</keyword>
<dbReference type="InParanoid" id="A0A0C3P783"/>
<evidence type="ECO:0000313" key="2">
    <source>
        <dbReference type="EMBL" id="KIO03274.1"/>
    </source>
</evidence>
<dbReference type="EMBL" id="KN831977">
    <property type="protein sequence ID" value="KIO03274.1"/>
    <property type="molecule type" value="Genomic_DNA"/>
</dbReference>
<dbReference type="HOGENOM" id="CLU_2622994_0_0_1"/>
<protein>
    <submittedName>
        <fullName evidence="2">Uncharacterized protein</fullName>
    </submittedName>
</protein>
<reference evidence="2 3" key="1">
    <citation type="submission" date="2014-04" db="EMBL/GenBank/DDBJ databases">
        <authorList>
            <consortium name="DOE Joint Genome Institute"/>
            <person name="Kuo A."/>
            <person name="Kohler A."/>
            <person name="Costa M.D."/>
            <person name="Nagy L.G."/>
            <person name="Floudas D."/>
            <person name="Copeland A."/>
            <person name="Barry K.W."/>
            <person name="Cichocki N."/>
            <person name="Veneault-Fourrey C."/>
            <person name="LaButti K."/>
            <person name="Lindquist E.A."/>
            <person name="Lipzen A."/>
            <person name="Lundell T."/>
            <person name="Morin E."/>
            <person name="Murat C."/>
            <person name="Sun H."/>
            <person name="Tunlid A."/>
            <person name="Henrissat B."/>
            <person name="Grigoriev I.V."/>
            <person name="Hibbett D.S."/>
            <person name="Martin F."/>
            <person name="Nordberg H.P."/>
            <person name="Cantor M.N."/>
            <person name="Hua S.X."/>
        </authorList>
    </citation>
    <scope>NUCLEOTIDE SEQUENCE [LARGE SCALE GENOMIC DNA]</scope>
    <source>
        <strain evidence="2 3">Marx 270</strain>
    </source>
</reference>
<feature type="compositionally biased region" description="Basic and acidic residues" evidence="1">
    <location>
        <begin position="1"/>
        <end position="11"/>
    </location>
</feature>
<evidence type="ECO:0000313" key="3">
    <source>
        <dbReference type="Proteomes" id="UP000054217"/>
    </source>
</evidence>
<name>A0A0C3P783_PISTI</name>
<dbReference type="Proteomes" id="UP000054217">
    <property type="component" value="Unassembled WGS sequence"/>
</dbReference>
<reference evidence="3" key="2">
    <citation type="submission" date="2015-01" db="EMBL/GenBank/DDBJ databases">
        <title>Evolutionary Origins and Diversification of the Mycorrhizal Mutualists.</title>
        <authorList>
            <consortium name="DOE Joint Genome Institute"/>
            <consortium name="Mycorrhizal Genomics Consortium"/>
            <person name="Kohler A."/>
            <person name="Kuo A."/>
            <person name="Nagy L.G."/>
            <person name="Floudas D."/>
            <person name="Copeland A."/>
            <person name="Barry K.W."/>
            <person name="Cichocki N."/>
            <person name="Veneault-Fourrey C."/>
            <person name="LaButti K."/>
            <person name="Lindquist E.A."/>
            <person name="Lipzen A."/>
            <person name="Lundell T."/>
            <person name="Morin E."/>
            <person name="Murat C."/>
            <person name="Riley R."/>
            <person name="Ohm R."/>
            <person name="Sun H."/>
            <person name="Tunlid A."/>
            <person name="Henrissat B."/>
            <person name="Grigoriev I.V."/>
            <person name="Hibbett D.S."/>
            <person name="Martin F."/>
        </authorList>
    </citation>
    <scope>NUCLEOTIDE SEQUENCE [LARGE SCALE GENOMIC DNA]</scope>
    <source>
        <strain evidence="3">Marx 270</strain>
    </source>
</reference>
<dbReference type="AlphaFoldDB" id="A0A0C3P783"/>
<organism evidence="2 3">
    <name type="scientific">Pisolithus tinctorius Marx 270</name>
    <dbReference type="NCBI Taxonomy" id="870435"/>
    <lineage>
        <taxon>Eukaryota</taxon>
        <taxon>Fungi</taxon>
        <taxon>Dikarya</taxon>
        <taxon>Basidiomycota</taxon>
        <taxon>Agaricomycotina</taxon>
        <taxon>Agaricomycetes</taxon>
        <taxon>Agaricomycetidae</taxon>
        <taxon>Boletales</taxon>
        <taxon>Sclerodermatineae</taxon>
        <taxon>Pisolithaceae</taxon>
        <taxon>Pisolithus</taxon>
    </lineage>
</organism>